<protein>
    <submittedName>
        <fullName evidence="9">Prostaglandin E2 receptor EP2 subtype-like</fullName>
    </submittedName>
</protein>
<dbReference type="PANTHER" id="PTHR24228">
    <property type="entry name" value="B2 BRADYKININ RECEPTOR/ANGIOTENSIN II RECEPTOR"/>
    <property type="match status" value="1"/>
</dbReference>
<gene>
    <name evidence="9" type="ORF">PACLA_8A037070</name>
</gene>
<keyword evidence="2" id="KW-1003">Cell membrane</keyword>
<dbReference type="GO" id="GO:0004930">
    <property type="term" value="F:G protein-coupled receptor activity"/>
    <property type="evidence" value="ECO:0007669"/>
    <property type="project" value="UniProtKB-KW"/>
</dbReference>
<accession>A0A6S7GTK9</accession>
<keyword evidence="8" id="KW-0807">Transducer</keyword>
<dbReference type="AlphaFoldDB" id="A0A6S7GTK9"/>
<dbReference type="CDD" id="cd00637">
    <property type="entry name" value="7tm_classA_rhodopsin-like"/>
    <property type="match status" value="1"/>
</dbReference>
<organism evidence="9 10">
    <name type="scientific">Paramuricea clavata</name>
    <name type="common">Red gorgonian</name>
    <name type="synonym">Violescent sea-whip</name>
    <dbReference type="NCBI Taxonomy" id="317549"/>
    <lineage>
        <taxon>Eukaryota</taxon>
        <taxon>Metazoa</taxon>
        <taxon>Cnidaria</taxon>
        <taxon>Anthozoa</taxon>
        <taxon>Octocorallia</taxon>
        <taxon>Malacalcyonacea</taxon>
        <taxon>Plexauridae</taxon>
        <taxon>Paramuricea</taxon>
    </lineage>
</organism>
<comment type="subcellular location">
    <subcellularLocation>
        <location evidence="1">Cell membrane</location>
        <topology evidence="1">Multi-pass membrane protein</topology>
    </subcellularLocation>
</comment>
<keyword evidence="7 9" id="KW-0675">Receptor</keyword>
<evidence type="ECO:0000313" key="9">
    <source>
        <dbReference type="EMBL" id="CAB3995368.1"/>
    </source>
</evidence>
<dbReference type="Proteomes" id="UP001152795">
    <property type="component" value="Unassembled WGS sequence"/>
</dbReference>
<keyword evidence="5" id="KW-0297">G-protein coupled receptor</keyword>
<evidence type="ECO:0000256" key="7">
    <source>
        <dbReference type="ARBA" id="ARBA00023170"/>
    </source>
</evidence>
<evidence type="ECO:0000256" key="6">
    <source>
        <dbReference type="ARBA" id="ARBA00023136"/>
    </source>
</evidence>
<evidence type="ECO:0000256" key="8">
    <source>
        <dbReference type="ARBA" id="ARBA00023224"/>
    </source>
</evidence>
<evidence type="ECO:0000256" key="2">
    <source>
        <dbReference type="ARBA" id="ARBA00022475"/>
    </source>
</evidence>
<dbReference type="PROSITE" id="PS50262">
    <property type="entry name" value="G_PROTEIN_RECEP_F1_2"/>
    <property type="match status" value="1"/>
</dbReference>
<dbReference type="OrthoDB" id="10459622at2759"/>
<evidence type="ECO:0000256" key="3">
    <source>
        <dbReference type="ARBA" id="ARBA00022692"/>
    </source>
</evidence>
<dbReference type="GO" id="GO:0005886">
    <property type="term" value="C:plasma membrane"/>
    <property type="evidence" value="ECO:0007669"/>
    <property type="project" value="UniProtKB-SubCell"/>
</dbReference>
<dbReference type="Gene3D" id="1.20.1070.10">
    <property type="entry name" value="Rhodopsin 7-helix transmembrane proteins"/>
    <property type="match status" value="1"/>
</dbReference>
<keyword evidence="10" id="KW-1185">Reference proteome</keyword>
<dbReference type="PANTHER" id="PTHR24228:SF59">
    <property type="entry name" value="NEUROPEPTIDE RECEPTOR 15"/>
    <property type="match status" value="1"/>
</dbReference>
<dbReference type="Pfam" id="PF00001">
    <property type="entry name" value="7tm_1"/>
    <property type="match status" value="1"/>
</dbReference>
<dbReference type="InterPro" id="IPR000276">
    <property type="entry name" value="GPCR_Rhodpsn"/>
</dbReference>
<reference evidence="9" key="1">
    <citation type="submission" date="2020-04" db="EMBL/GenBank/DDBJ databases">
        <authorList>
            <person name="Alioto T."/>
            <person name="Alioto T."/>
            <person name="Gomez Garrido J."/>
        </authorList>
    </citation>
    <scope>NUCLEOTIDE SEQUENCE</scope>
    <source>
        <strain evidence="9">A484AB</strain>
    </source>
</reference>
<evidence type="ECO:0000256" key="5">
    <source>
        <dbReference type="ARBA" id="ARBA00023040"/>
    </source>
</evidence>
<dbReference type="InterPro" id="IPR017452">
    <property type="entry name" value="GPCR_Rhodpsn_7TM"/>
</dbReference>
<dbReference type="SUPFAM" id="SSF81321">
    <property type="entry name" value="Family A G protein-coupled receptor-like"/>
    <property type="match status" value="1"/>
</dbReference>
<comment type="caution">
    <text evidence="9">The sequence shown here is derived from an EMBL/GenBank/DDBJ whole genome shotgun (WGS) entry which is preliminary data.</text>
</comment>
<dbReference type="EMBL" id="CACRXK020002649">
    <property type="protein sequence ID" value="CAB3995368.1"/>
    <property type="molecule type" value="Genomic_DNA"/>
</dbReference>
<evidence type="ECO:0000256" key="4">
    <source>
        <dbReference type="ARBA" id="ARBA00022989"/>
    </source>
</evidence>
<keyword evidence="3" id="KW-0812">Transmembrane</keyword>
<sequence>MFSLKNFLITLIMEEDVPQPKYLSVIWLLLGLIICIGNVFTSFILWLSKVSREKSEPGRKIHGLWNLICMNLAFSLVGLSLLVNMTTLLARNNELSDGLCDFFGFLYTFGFNFAVVGILVGLLDKIYNLHKPFNYHSYVRGESNVPIIIFVCCTLYGMFMAIIPLTRLGSYYQSKYAICLIQWHKEAATRVTVFLNLILFLVTAALIIIYLWLMRKVYENRRQMRVSFNRRKETMVFELVVSSSFVTCWCPYMIAMFVSNISSDKHPEEAGIAVLFGVILVPFLVSPMVTDVLHGHYQEECKKFWDGVHKYLTSKIGKPTTTSGQSETSTTSHGNNLILEELKVDTLKM</sequence>
<keyword evidence="6" id="KW-0472">Membrane</keyword>
<proteinExistence type="predicted"/>
<name>A0A6S7GTK9_PARCT</name>
<evidence type="ECO:0000256" key="1">
    <source>
        <dbReference type="ARBA" id="ARBA00004651"/>
    </source>
</evidence>
<evidence type="ECO:0000313" key="10">
    <source>
        <dbReference type="Proteomes" id="UP001152795"/>
    </source>
</evidence>
<keyword evidence="4" id="KW-1133">Transmembrane helix</keyword>